<feature type="transmembrane region" description="Helical" evidence="9">
    <location>
        <begin position="277"/>
        <end position="297"/>
    </location>
</feature>
<dbReference type="GO" id="GO:0006888">
    <property type="term" value="P:endoplasmic reticulum to Golgi vesicle-mediated transport"/>
    <property type="evidence" value="ECO:0007669"/>
    <property type="project" value="UniProtKB-UniRule"/>
</dbReference>
<comment type="subcellular location">
    <subcellularLocation>
        <location evidence="9">Endoplasmic reticulum membrane</location>
        <topology evidence="9">Multi-pass membrane protein</topology>
    </subcellularLocation>
    <subcellularLocation>
        <location evidence="9">Golgi apparatus membrane</location>
        <topology evidence="9">Multi-pass membrane protein</topology>
    </subcellularLocation>
</comment>
<dbReference type="GO" id="GO:0005793">
    <property type="term" value="C:endoplasmic reticulum-Golgi intermediate compartment"/>
    <property type="evidence" value="ECO:0007669"/>
    <property type="project" value="UniProtKB-UniRule"/>
</dbReference>
<protein>
    <recommendedName>
        <fullName evidence="9">Protein YIF1</fullName>
    </recommendedName>
</protein>
<feature type="compositionally biased region" description="Basic residues" evidence="10">
    <location>
        <begin position="37"/>
        <end position="46"/>
    </location>
</feature>
<keyword evidence="8 9" id="KW-0472">Membrane</keyword>
<keyword evidence="3 9" id="KW-0812">Transmembrane</keyword>
<keyword evidence="5 9" id="KW-0653">Protein transport</keyword>
<feature type="transmembrane region" description="Helical" evidence="9">
    <location>
        <begin position="318"/>
        <end position="341"/>
    </location>
</feature>
<sequence>PLKKTLLPTQCSKSWRETANLHQRMDVPIEYRAQKSSQKRHPKSSKGQKEQQFYPEFDVQSQQQQYTQNFGQSDMFYGGQVYSQTGYGGQMPGGSQFPGQQYLNDPVTNMAVQYGQALAGQGKDLVHQNIQNYVTSSKLKYYFAVDTKYVGKKLGLLFFPYTHSDWSIHYNQDEPVAPRYEVNAPDLYIPVMAFVTYILVAGLVLGIQGRFTPEQLGVQASSALVWLIIELVAFLFSIYVMNLKSSLKYLDIIAYCGYKFVGMTISLLTGLAFNTTAYYGVLLWFCISLVFFLIRNLKVQVVPQQSEDGYNTGAKRSLYLILCVSFAQPLLMWWLTSYVMIYNSTAV</sequence>
<evidence type="ECO:0000256" key="5">
    <source>
        <dbReference type="ARBA" id="ARBA00022927"/>
    </source>
</evidence>
<dbReference type="GO" id="GO:0005789">
    <property type="term" value="C:endoplasmic reticulum membrane"/>
    <property type="evidence" value="ECO:0007669"/>
    <property type="project" value="UniProtKB-SubCell"/>
</dbReference>
<proteinExistence type="inferred from homology"/>
<organism evidence="11">
    <name type="scientific">Arion vulgaris</name>
    <dbReference type="NCBI Taxonomy" id="1028688"/>
    <lineage>
        <taxon>Eukaryota</taxon>
        <taxon>Metazoa</taxon>
        <taxon>Spiralia</taxon>
        <taxon>Lophotrochozoa</taxon>
        <taxon>Mollusca</taxon>
        <taxon>Gastropoda</taxon>
        <taxon>Heterobranchia</taxon>
        <taxon>Euthyneura</taxon>
        <taxon>Panpulmonata</taxon>
        <taxon>Eupulmonata</taxon>
        <taxon>Stylommatophora</taxon>
        <taxon>Helicina</taxon>
        <taxon>Arionoidea</taxon>
        <taxon>Arionidae</taxon>
        <taxon>Arion</taxon>
    </lineage>
</organism>
<dbReference type="PANTHER" id="PTHR14083:SF0">
    <property type="entry name" value="YIP1D-INTERACTING FACTOR 1, ISOFORM C"/>
    <property type="match status" value="1"/>
</dbReference>
<dbReference type="PANTHER" id="PTHR14083">
    <property type="entry name" value="YIP1 INTERACTING FACTOR HOMOLOG YIF1 PROTEIN"/>
    <property type="match status" value="1"/>
</dbReference>
<comment type="function">
    <text evidence="9">Has a role in transport between endoplasmic reticulum and Golgi.</text>
</comment>
<dbReference type="GO" id="GO:0000139">
    <property type="term" value="C:Golgi membrane"/>
    <property type="evidence" value="ECO:0007669"/>
    <property type="project" value="UniProtKB-SubCell"/>
</dbReference>
<dbReference type="GO" id="GO:0030134">
    <property type="term" value="C:COPII-coated ER to Golgi transport vesicle"/>
    <property type="evidence" value="ECO:0007669"/>
    <property type="project" value="TreeGrafter"/>
</dbReference>
<keyword evidence="2 9" id="KW-0813">Transport</keyword>
<feature type="transmembrane region" description="Helical" evidence="9">
    <location>
        <begin position="187"/>
        <end position="208"/>
    </location>
</feature>
<name>A0A0B6ZXF2_9EUPU</name>
<evidence type="ECO:0000256" key="4">
    <source>
        <dbReference type="ARBA" id="ARBA00022824"/>
    </source>
</evidence>
<evidence type="ECO:0000256" key="8">
    <source>
        <dbReference type="ARBA" id="ARBA00023136"/>
    </source>
</evidence>
<evidence type="ECO:0000256" key="2">
    <source>
        <dbReference type="ARBA" id="ARBA00022448"/>
    </source>
</evidence>
<dbReference type="Pfam" id="PF03878">
    <property type="entry name" value="YIF1"/>
    <property type="match status" value="1"/>
</dbReference>
<evidence type="ECO:0000256" key="1">
    <source>
        <dbReference type="ARBA" id="ARBA00009727"/>
    </source>
</evidence>
<keyword evidence="6 9" id="KW-1133">Transmembrane helix</keyword>
<dbReference type="InterPro" id="IPR005578">
    <property type="entry name" value="Yif1_fam"/>
</dbReference>
<keyword evidence="4 9" id="KW-0256">Endoplasmic reticulum</keyword>
<feature type="region of interest" description="Disordered" evidence="10">
    <location>
        <begin position="31"/>
        <end position="52"/>
    </location>
</feature>
<dbReference type="AlphaFoldDB" id="A0A0B6ZXF2"/>
<dbReference type="EMBL" id="HACG01026449">
    <property type="protein sequence ID" value="CEK73314.1"/>
    <property type="molecule type" value="Transcribed_RNA"/>
</dbReference>
<evidence type="ECO:0000313" key="11">
    <source>
        <dbReference type="EMBL" id="CEK73314.1"/>
    </source>
</evidence>
<evidence type="ECO:0000256" key="10">
    <source>
        <dbReference type="SAM" id="MobiDB-lite"/>
    </source>
</evidence>
<evidence type="ECO:0000256" key="6">
    <source>
        <dbReference type="ARBA" id="ARBA00022989"/>
    </source>
</evidence>
<evidence type="ECO:0000256" key="7">
    <source>
        <dbReference type="ARBA" id="ARBA00023034"/>
    </source>
</evidence>
<comment type="similarity">
    <text evidence="1 9">Belongs to the YIF1 family.</text>
</comment>
<evidence type="ECO:0000256" key="9">
    <source>
        <dbReference type="RuleBase" id="RU368073"/>
    </source>
</evidence>
<gene>
    <name evidence="11" type="primary">ORF86194</name>
</gene>
<keyword evidence="7 9" id="KW-0333">Golgi apparatus</keyword>
<accession>A0A0B6ZXF2</accession>
<dbReference type="GO" id="GO:0015031">
    <property type="term" value="P:protein transport"/>
    <property type="evidence" value="ECO:0007669"/>
    <property type="project" value="UniProtKB-KW"/>
</dbReference>
<reference evidence="11" key="1">
    <citation type="submission" date="2014-12" db="EMBL/GenBank/DDBJ databases">
        <title>Insight into the proteome of Arion vulgaris.</title>
        <authorList>
            <person name="Aradska J."/>
            <person name="Bulat T."/>
            <person name="Smidak R."/>
            <person name="Sarate P."/>
            <person name="Gangsoo J."/>
            <person name="Sialana F."/>
            <person name="Bilban M."/>
            <person name="Lubec G."/>
        </authorList>
    </citation>
    <scope>NUCLEOTIDE SEQUENCE</scope>
    <source>
        <tissue evidence="11">Skin</tissue>
    </source>
</reference>
<feature type="transmembrane region" description="Helical" evidence="9">
    <location>
        <begin position="252"/>
        <end position="271"/>
    </location>
</feature>
<feature type="transmembrane region" description="Helical" evidence="9">
    <location>
        <begin position="220"/>
        <end position="240"/>
    </location>
</feature>
<feature type="non-terminal residue" evidence="11">
    <location>
        <position position="1"/>
    </location>
</feature>
<evidence type="ECO:0000256" key="3">
    <source>
        <dbReference type="ARBA" id="ARBA00022692"/>
    </source>
</evidence>